<dbReference type="AlphaFoldDB" id="A0A5J4W089"/>
<proteinExistence type="predicted"/>
<protein>
    <submittedName>
        <fullName evidence="1">Uncharacterized protein</fullName>
    </submittedName>
</protein>
<dbReference type="EMBL" id="SNRW01004016">
    <property type="protein sequence ID" value="KAA6388361.1"/>
    <property type="molecule type" value="Genomic_DNA"/>
</dbReference>
<organism evidence="1 2">
    <name type="scientific">Streblomastix strix</name>
    <dbReference type="NCBI Taxonomy" id="222440"/>
    <lineage>
        <taxon>Eukaryota</taxon>
        <taxon>Metamonada</taxon>
        <taxon>Preaxostyla</taxon>
        <taxon>Oxymonadida</taxon>
        <taxon>Streblomastigidae</taxon>
        <taxon>Streblomastix</taxon>
    </lineage>
</organism>
<evidence type="ECO:0000313" key="1">
    <source>
        <dbReference type="EMBL" id="KAA6388361.1"/>
    </source>
</evidence>
<name>A0A5J4W089_9EUKA</name>
<gene>
    <name evidence="1" type="ORF">EZS28_016111</name>
</gene>
<feature type="non-terminal residue" evidence="1">
    <location>
        <position position="1"/>
    </location>
</feature>
<dbReference type="Proteomes" id="UP000324800">
    <property type="component" value="Unassembled WGS sequence"/>
</dbReference>
<comment type="caution">
    <text evidence="1">The sequence shown here is derived from an EMBL/GenBank/DDBJ whole genome shotgun (WGS) entry which is preliminary data.</text>
</comment>
<evidence type="ECO:0000313" key="2">
    <source>
        <dbReference type="Proteomes" id="UP000324800"/>
    </source>
</evidence>
<accession>A0A5J4W089</accession>
<reference evidence="1 2" key="1">
    <citation type="submission" date="2019-03" db="EMBL/GenBank/DDBJ databases">
        <title>Single cell metagenomics reveals metabolic interactions within the superorganism composed of flagellate Streblomastix strix and complex community of Bacteroidetes bacteria on its surface.</title>
        <authorList>
            <person name="Treitli S.C."/>
            <person name="Kolisko M."/>
            <person name="Husnik F."/>
            <person name="Keeling P."/>
            <person name="Hampl V."/>
        </authorList>
    </citation>
    <scope>NUCLEOTIDE SEQUENCE [LARGE SCALE GENOMIC DNA]</scope>
    <source>
        <strain evidence="1">ST1C</strain>
    </source>
</reference>
<sequence length="390" mass="43923">TRFEIPLFILPASLAPLPSKFSQLAEIACFAQSRISSTDIWTVEKEVRQNIQVEQTKFQKDADNNILNTTQAQPAHQTPAQTIEKEIKDCNTIITKEQEAELLQNQEFSITTGICLLCGQIIAISDKITHSPIVILSPSGKVKQNETKSQDLQSVQNINAKNIDNVDEKVKDNQLSNEIKVEIKDLDGNEQNNELLDQEGRDVDSQKARIDGIANLKESNEDEIKNLDEIQKRERNILYCKGHFWLDGRVVSEEVAHSLVCPGPILHFWTGHTTKVAVLRKKSNHISGSISQENEQIEPRVQGLKQAGLFLDSSGRDWEEGQIEIAEHDNAEFAAQSIAIGYEAAGRNRLPDPEKEFSEIGWQDSLRLEPRRLALILRQIAHHSFLDGDQ</sequence>